<dbReference type="PROSITE" id="PS50887">
    <property type="entry name" value="GGDEF"/>
    <property type="match status" value="1"/>
</dbReference>
<dbReference type="InterPro" id="IPR043128">
    <property type="entry name" value="Rev_trsase/Diguanyl_cyclase"/>
</dbReference>
<comment type="catalytic activity">
    <reaction evidence="2">
        <text>2 GTP = 3',3'-c-di-GMP + 2 diphosphate</text>
        <dbReference type="Rhea" id="RHEA:24898"/>
        <dbReference type="ChEBI" id="CHEBI:33019"/>
        <dbReference type="ChEBI" id="CHEBI:37565"/>
        <dbReference type="ChEBI" id="CHEBI:58805"/>
        <dbReference type="EC" id="2.7.7.65"/>
    </reaction>
</comment>
<dbReference type="InterPro" id="IPR000160">
    <property type="entry name" value="GGDEF_dom"/>
</dbReference>
<evidence type="ECO:0000313" key="6">
    <source>
        <dbReference type="Proteomes" id="UP001269819"/>
    </source>
</evidence>
<feature type="transmembrane region" description="Helical" evidence="3">
    <location>
        <begin position="152"/>
        <end position="171"/>
    </location>
</feature>
<evidence type="ECO:0000313" key="5">
    <source>
        <dbReference type="EMBL" id="MDV2080092.1"/>
    </source>
</evidence>
<comment type="caution">
    <text evidence="5">The sequence shown here is derived from an EMBL/GenBank/DDBJ whole genome shotgun (WGS) entry which is preliminary data.</text>
</comment>
<keyword evidence="5" id="KW-0808">Transferase</keyword>
<dbReference type="InterPro" id="IPR050469">
    <property type="entry name" value="Diguanylate_Cyclase"/>
</dbReference>
<dbReference type="PANTHER" id="PTHR45138:SF9">
    <property type="entry name" value="DIGUANYLATE CYCLASE DGCM-RELATED"/>
    <property type="match status" value="1"/>
</dbReference>
<gene>
    <name evidence="5" type="ORF">RYS15_15510</name>
</gene>
<feature type="transmembrane region" description="Helical" evidence="3">
    <location>
        <begin position="43"/>
        <end position="61"/>
    </location>
</feature>
<evidence type="ECO:0000256" key="1">
    <source>
        <dbReference type="ARBA" id="ARBA00012528"/>
    </source>
</evidence>
<feature type="transmembrane region" description="Helical" evidence="3">
    <location>
        <begin position="177"/>
        <end position="198"/>
    </location>
</feature>
<evidence type="ECO:0000259" key="4">
    <source>
        <dbReference type="PROSITE" id="PS50887"/>
    </source>
</evidence>
<dbReference type="EC" id="2.7.7.65" evidence="1"/>
<dbReference type="SUPFAM" id="SSF55073">
    <property type="entry name" value="Nucleotide cyclase"/>
    <property type="match status" value="1"/>
</dbReference>
<dbReference type="GO" id="GO:0052621">
    <property type="term" value="F:diguanylate cyclase activity"/>
    <property type="evidence" value="ECO:0007669"/>
    <property type="project" value="UniProtKB-EC"/>
</dbReference>
<keyword evidence="6" id="KW-1185">Reference proteome</keyword>
<dbReference type="Pfam" id="PF00990">
    <property type="entry name" value="GGDEF"/>
    <property type="match status" value="1"/>
</dbReference>
<evidence type="ECO:0000256" key="3">
    <source>
        <dbReference type="SAM" id="Phobius"/>
    </source>
</evidence>
<feature type="transmembrane region" description="Helical" evidence="3">
    <location>
        <begin position="104"/>
        <end position="122"/>
    </location>
</feature>
<evidence type="ECO:0000256" key="2">
    <source>
        <dbReference type="ARBA" id="ARBA00034247"/>
    </source>
</evidence>
<protein>
    <recommendedName>
        <fullName evidence="1">diguanylate cyclase</fullName>
        <ecNumber evidence="1">2.7.7.65</ecNumber>
    </recommendedName>
</protein>
<dbReference type="PANTHER" id="PTHR45138">
    <property type="entry name" value="REGULATORY COMPONENTS OF SENSORY TRANSDUCTION SYSTEM"/>
    <property type="match status" value="1"/>
</dbReference>
<dbReference type="Proteomes" id="UP001269819">
    <property type="component" value="Unassembled WGS sequence"/>
</dbReference>
<accession>A0ABU3W0M1</accession>
<feature type="transmembrane region" description="Helical" evidence="3">
    <location>
        <begin position="73"/>
        <end position="92"/>
    </location>
</feature>
<keyword evidence="3" id="KW-0472">Membrane</keyword>
<keyword evidence="3" id="KW-1133">Transmembrane helix</keyword>
<sequence>MGEKPTIDMESGSPSIHRFIAVFKDPEKEHIFRQEELPKQRRLVFGLCAFIAISIPIFMLSDFMVVKPAPWDAFLLIQRLIHIGACVIFLLVIPRVRRSSTYDALLFCTLFVFFVLLELGSFTFLGDYALYALFDIIIMLSLYASGILTVKLSTIICLYHSVVSVLIVLTLKDLNVHAQIMMIFGYALTNGAGILLSITHHKNVRQQYLLQQSLRGKSLQLKSLAYRDSLTNALNRRSFQDHFRDIEKMASRLEHNDKGLFMIAADIDFFKEINDNFGHDVGDKVLRAFVRLIEANIRSVDKVYRFGGEEFMILLQECTIETATARVEKIIKLLNSGSLGVEELEKPVTCSFGITPVLASDTIDSVCIRVDEALYAAKKNGRNQYVLGSL</sequence>
<feature type="domain" description="GGDEF" evidence="4">
    <location>
        <begin position="258"/>
        <end position="390"/>
    </location>
</feature>
<reference evidence="5 6" key="1">
    <citation type="submission" date="2023-10" db="EMBL/GenBank/DDBJ databases">
        <title>Characteristics and mechanism of a salt-tolerant marine origin heterotrophic nitrifying- aerobic denitrifying bacteria Marinobacter xestospongiae HN1.</title>
        <authorList>
            <person name="Qi R."/>
        </authorList>
    </citation>
    <scope>NUCLEOTIDE SEQUENCE [LARGE SCALE GENOMIC DNA]</scope>
    <source>
        <strain evidence="5 6">HN1</strain>
    </source>
</reference>
<dbReference type="NCBIfam" id="TIGR00254">
    <property type="entry name" value="GGDEF"/>
    <property type="match status" value="1"/>
</dbReference>
<name>A0ABU3W0M1_9GAMM</name>
<organism evidence="5 6">
    <name type="scientific">Marinobacter xestospongiae</name>
    <dbReference type="NCBI Taxonomy" id="994319"/>
    <lineage>
        <taxon>Bacteria</taxon>
        <taxon>Pseudomonadati</taxon>
        <taxon>Pseudomonadota</taxon>
        <taxon>Gammaproteobacteria</taxon>
        <taxon>Pseudomonadales</taxon>
        <taxon>Marinobacteraceae</taxon>
        <taxon>Marinobacter</taxon>
    </lineage>
</organism>
<feature type="transmembrane region" description="Helical" evidence="3">
    <location>
        <begin position="128"/>
        <end position="145"/>
    </location>
</feature>
<dbReference type="InterPro" id="IPR029787">
    <property type="entry name" value="Nucleotide_cyclase"/>
</dbReference>
<proteinExistence type="predicted"/>
<dbReference type="SMART" id="SM00267">
    <property type="entry name" value="GGDEF"/>
    <property type="match status" value="1"/>
</dbReference>
<dbReference type="CDD" id="cd01949">
    <property type="entry name" value="GGDEF"/>
    <property type="match status" value="1"/>
</dbReference>
<keyword evidence="5" id="KW-0548">Nucleotidyltransferase</keyword>
<dbReference type="Gene3D" id="3.30.70.270">
    <property type="match status" value="1"/>
</dbReference>
<dbReference type="RefSeq" id="WP_316974541.1">
    <property type="nucleotide sequence ID" value="NZ_JAWIIJ010000011.1"/>
</dbReference>
<dbReference type="EMBL" id="JAWIIJ010000011">
    <property type="protein sequence ID" value="MDV2080092.1"/>
    <property type="molecule type" value="Genomic_DNA"/>
</dbReference>
<keyword evidence="3" id="KW-0812">Transmembrane</keyword>